<sequence>MKLLSCVAVLVGSLLATQNAQAIDLWRNQKRYDIDIPPPSGIPFARQGVDRLFTIAGLGNLPDISGTLRLIQDEMTECGTLIEGRKRNYLRQGYTQVYENLILPRQCVISLGSREHDNMMSSYYYWLEMCRCYAAVHFRYKAVSGGYFEASRDHVLGPLETAARASTSKGRLDGSAALDADWMAAIRILRDRGFSPRMALTIQTSFFGYSHANGISDPRMPRRAGVDYIAHIWGAKKKSGTRWAFEETGNDETIGQPDLAFDMENGFDFWGKSVKPQDVARSISDCYKKVDYARKCKMTYHSRMGCMMTEKWKRFCRKTVTDKDFRQYGDLCLWTPKGDLPMAPMTTAAEKTVTLPSAEKAKSQAMIVKLRKAPACDDGMLKAYVGKY</sequence>
<accession>A0ABV0MA95</accession>
<protein>
    <submittedName>
        <fullName evidence="2">Uncharacterized protein</fullName>
    </submittedName>
</protein>
<organism evidence="2 3">
    <name type="scientific">Neorhizobium phenanthreniclasticum</name>
    <dbReference type="NCBI Taxonomy" id="3157917"/>
    <lineage>
        <taxon>Bacteria</taxon>
        <taxon>Pseudomonadati</taxon>
        <taxon>Pseudomonadota</taxon>
        <taxon>Alphaproteobacteria</taxon>
        <taxon>Hyphomicrobiales</taxon>
        <taxon>Rhizobiaceae</taxon>
        <taxon>Rhizobium/Agrobacterium group</taxon>
        <taxon>Neorhizobium</taxon>
    </lineage>
</organism>
<evidence type="ECO:0000256" key="1">
    <source>
        <dbReference type="SAM" id="SignalP"/>
    </source>
</evidence>
<comment type="caution">
    <text evidence="2">The sequence shown here is derived from an EMBL/GenBank/DDBJ whole genome shotgun (WGS) entry which is preliminary data.</text>
</comment>
<proteinExistence type="predicted"/>
<evidence type="ECO:0000313" key="3">
    <source>
        <dbReference type="Proteomes" id="UP001496627"/>
    </source>
</evidence>
<dbReference type="RefSeq" id="WP_227705621.1">
    <property type="nucleotide sequence ID" value="NZ_JBEAAL010000031.1"/>
</dbReference>
<reference evidence="2 3" key="1">
    <citation type="submission" date="2024-05" db="EMBL/GenBank/DDBJ databases">
        <title>Neorhizobium sp. Rsf11, a plant growth promoting and heavy metal resistant PAH-degrader.</title>
        <authorList>
            <person name="Golubev S.N."/>
            <person name="Muratova A.Y."/>
            <person name="Markelova M.I."/>
        </authorList>
    </citation>
    <scope>NUCLEOTIDE SEQUENCE [LARGE SCALE GENOMIC DNA]</scope>
    <source>
        <strain evidence="2 3">Rsf11</strain>
    </source>
</reference>
<dbReference type="EMBL" id="JBEAAL010000031">
    <property type="protein sequence ID" value="MEQ1408819.1"/>
    <property type="molecule type" value="Genomic_DNA"/>
</dbReference>
<gene>
    <name evidence="2" type="ORF">ABK249_28245</name>
</gene>
<evidence type="ECO:0000313" key="2">
    <source>
        <dbReference type="EMBL" id="MEQ1408819.1"/>
    </source>
</evidence>
<feature type="signal peptide" evidence="1">
    <location>
        <begin position="1"/>
        <end position="22"/>
    </location>
</feature>
<keyword evidence="3" id="KW-1185">Reference proteome</keyword>
<name>A0ABV0MA95_9HYPH</name>
<dbReference type="Proteomes" id="UP001496627">
    <property type="component" value="Unassembled WGS sequence"/>
</dbReference>
<keyword evidence="1" id="KW-0732">Signal</keyword>
<feature type="chain" id="PRO_5047064535" evidence="1">
    <location>
        <begin position="23"/>
        <end position="388"/>
    </location>
</feature>